<evidence type="ECO:0000313" key="2">
    <source>
        <dbReference type="Ensembl" id="ENSHHUP00000090629.1"/>
    </source>
</evidence>
<keyword evidence="3" id="KW-1185">Reference proteome</keyword>
<evidence type="ECO:0008006" key="4">
    <source>
        <dbReference type="Google" id="ProtNLM"/>
    </source>
</evidence>
<evidence type="ECO:0000313" key="3">
    <source>
        <dbReference type="Proteomes" id="UP000314982"/>
    </source>
</evidence>
<dbReference type="InterPro" id="IPR029170">
    <property type="entry name" value="FAM180"/>
</dbReference>
<accession>A0A4W5RZQ7</accession>
<sequence>MCAGPRVSMMHQWGLLITVLYCQLYLAAAQHWRKALYPSAFRVKRGTHSLVNPTFQNSVEDVNLLFEILLAGLQIEGEDKPFVIPDKELASLRRVQKLEVICEDVLPKRLSEIRRLTSHLSQRRGALSREDFERTVLTMVYTAQTLAHTTSQHQKALWGDALLQLFRAIQEDLTPPPRTPQHN</sequence>
<feature type="chain" id="PRO_5021390112" description="Family with sequence similarity 180 member A" evidence="1">
    <location>
        <begin position="30"/>
        <end position="183"/>
    </location>
</feature>
<keyword evidence="1" id="KW-0732">Signal</keyword>
<dbReference type="AlphaFoldDB" id="A0A4W5RZQ7"/>
<organism evidence="2 3">
    <name type="scientific">Hucho hucho</name>
    <name type="common">huchen</name>
    <dbReference type="NCBI Taxonomy" id="62062"/>
    <lineage>
        <taxon>Eukaryota</taxon>
        <taxon>Metazoa</taxon>
        <taxon>Chordata</taxon>
        <taxon>Craniata</taxon>
        <taxon>Vertebrata</taxon>
        <taxon>Euteleostomi</taxon>
        <taxon>Actinopterygii</taxon>
        <taxon>Neopterygii</taxon>
        <taxon>Teleostei</taxon>
        <taxon>Protacanthopterygii</taxon>
        <taxon>Salmoniformes</taxon>
        <taxon>Salmonidae</taxon>
        <taxon>Salmoninae</taxon>
        <taxon>Hucho</taxon>
    </lineage>
</organism>
<dbReference type="Pfam" id="PF15173">
    <property type="entry name" value="FAM180"/>
    <property type="match status" value="1"/>
</dbReference>
<reference evidence="3" key="1">
    <citation type="submission" date="2018-06" db="EMBL/GenBank/DDBJ databases">
        <title>Genome assembly of Danube salmon.</title>
        <authorList>
            <person name="Macqueen D.J."/>
            <person name="Gundappa M.K."/>
        </authorList>
    </citation>
    <scope>NUCLEOTIDE SEQUENCE [LARGE SCALE GENOMIC DNA]</scope>
</reference>
<dbReference type="Ensembl" id="ENSHHUT00000093435.1">
    <property type="protein sequence ID" value="ENSHHUP00000090629.1"/>
    <property type="gene ID" value="ENSHHUG00000052324.1"/>
</dbReference>
<feature type="signal peptide" evidence="1">
    <location>
        <begin position="1"/>
        <end position="29"/>
    </location>
</feature>
<proteinExistence type="predicted"/>
<dbReference type="Proteomes" id="UP000314982">
    <property type="component" value="Unassembled WGS sequence"/>
</dbReference>
<reference evidence="2" key="3">
    <citation type="submission" date="2025-09" db="UniProtKB">
        <authorList>
            <consortium name="Ensembl"/>
        </authorList>
    </citation>
    <scope>IDENTIFICATION</scope>
</reference>
<dbReference type="GeneTree" id="ENSGT00940000154479"/>
<reference evidence="2" key="2">
    <citation type="submission" date="2025-08" db="UniProtKB">
        <authorList>
            <consortium name="Ensembl"/>
        </authorList>
    </citation>
    <scope>IDENTIFICATION</scope>
</reference>
<dbReference type="PANTHER" id="PTHR34034:SF2">
    <property type="entry name" value="PROTEIN FAM180A"/>
    <property type="match status" value="1"/>
</dbReference>
<name>A0A4W5RZQ7_9TELE</name>
<protein>
    <recommendedName>
        <fullName evidence="4">Family with sequence similarity 180 member A</fullName>
    </recommendedName>
</protein>
<dbReference type="PANTHER" id="PTHR34034">
    <property type="entry name" value="PROTEIN FAM180A-RELATED"/>
    <property type="match status" value="1"/>
</dbReference>
<evidence type="ECO:0000256" key="1">
    <source>
        <dbReference type="SAM" id="SignalP"/>
    </source>
</evidence>